<dbReference type="EMBL" id="JACHJL010000009">
    <property type="protein sequence ID" value="MBB5936853.1"/>
    <property type="molecule type" value="Genomic_DNA"/>
</dbReference>
<organism evidence="4 5">
    <name type="scientific">Streptomyces zagrosensis</name>
    <dbReference type="NCBI Taxonomy" id="1042984"/>
    <lineage>
        <taxon>Bacteria</taxon>
        <taxon>Bacillati</taxon>
        <taxon>Actinomycetota</taxon>
        <taxon>Actinomycetes</taxon>
        <taxon>Kitasatosporales</taxon>
        <taxon>Streptomycetaceae</taxon>
        <taxon>Streptomyces</taxon>
    </lineage>
</organism>
<feature type="region of interest" description="Disordered" evidence="1">
    <location>
        <begin position="1"/>
        <end position="55"/>
    </location>
</feature>
<feature type="region of interest" description="Disordered" evidence="1">
    <location>
        <begin position="521"/>
        <end position="585"/>
    </location>
</feature>
<dbReference type="Gene3D" id="1.10.3210.10">
    <property type="entry name" value="Hypothetical protein af1432"/>
    <property type="match status" value="1"/>
</dbReference>
<dbReference type="InterPro" id="IPR052020">
    <property type="entry name" value="Cyclic_di-GMP/3'3'-cGAMP_PDE"/>
</dbReference>
<dbReference type="PANTHER" id="PTHR45228">
    <property type="entry name" value="CYCLIC DI-GMP PHOSPHODIESTERASE TM_0186-RELATED"/>
    <property type="match status" value="1"/>
</dbReference>
<feature type="compositionally biased region" description="Basic residues" evidence="1">
    <location>
        <begin position="38"/>
        <end position="49"/>
    </location>
</feature>
<dbReference type="AlphaFoldDB" id="A0A7W9QBR9"/>
<feature type="transmembrane region" description="Helical" evidence="2">
    <location>
        <begin position="64"/>
        <end position="86"/>
    </location>
</feature>
<evidence type="ECO:0000256" key="2">
    <source>
        <dbReference type="SAM" id="Phobius"/>
    </source>
</evidence>
<reference evidence="4 5" key="1">
    <citation type="submission" date="2020-08" db="EMBL/GenBank/DDBJ databases">
        <title>Genomic Encyclopedia of Type Strains, Phase III (KMG-III): the genomes of soil and plant-associated and newly described type strains.</title>
        <authorList>
            <person name="Whitman W."/>
        </authorList>
    </citation>
    <scope>NUCLEOTIDE SEQUENCE [LARGE SCALE GENOMIC DNA]</scope>
    <source>
        <strain evidence="4 5">CECT 8305</strain>
    </source>
</reference>
<feature type="transmembrane region" description="Helical" evidence="2">
    <location>
        <begin position="297"/>
        <end position="319"/>
    </location>
</feature>
<evidence type="ECO:0000256" key="1">
    <source>
        <dbReference type="SAM" id="MobiDB-lite"/>
    </source>
</evidence>
<feature type="transmembrane region" description="Helical" evidence="2">
    <location>
        <begin position="331"/>
        <end position="351"/>
    </location>
</feature>
<evidence type="ECO:0000313" key="4">
    <source>
        <dbReference type="EMBL" id="MBB5936853.1"/>
    </source>
</evidence>
<keyword evidence="2" id="KW-1133">Transmembrane helix</keyword>
<dbReference type="Pfam" id="PF01966">
    <property type="entry name" value="HD"/>
    <property type="match status" value="1"/>
</dbReference>
<protein>
    <recommendedName>
        <fullName evidence="3">HD domain-containing protein</fullName>
    </recommendedName>
</protein>
<feature type="domain" description="HD" evidence="3">
    <location>
        <begin position="405"/>
        <end position="504"/>
    </location>
</feature>
<proteinExistence type="predicted"/>
<dbReference type="SUPFAM" id="SSF109604">
    <property type="entry name" value="HD-domain/PDEase-like"/>
    <property type="match status" value="1"/>
</dbReference>
<feature type="transmembrane region" description="Helical" evidence="2">
    <location>
        <begin position="228"/>
        <end position="250"/>
    </location>
</feature>
<keyword evidence="5" id="KW-1185">Reference proteome</keyword>
<evidence type="ECO:0000313" key="5">
    <source>
        <dbReference type="Proteomes" id="UP000588098"/>
    </source>
</evidence>
<accession>A0A7W9QBR9</accession>
<dbReference type="CDD" id="cd00077">
    <property type="entry name" value="HDc"/>
    <property type="match status" value="1"/>
</dbReference>
<feature type="region of interest" description="Disordered" evidence="1">
    <location>
        <begin position="116"/>
        <end position="186"/>
    </location>
</feature>
<dbReference type="InterPro" id="IPR006674">
    <property type="entry name" value="HD_domain"/>
</dbReference>
<keyword evidence="2" id="KW-0812">Transmembrane</keyword>
<dbReference type="PANTHER" id="PTHR45228:SF4">
    <property type="entry name" value="LIPOPROTEIN"/>
    <property type="match status" value="1"/>
</dbReference>
<name>A0A7W9QBR9_9ACTN</name>
<feature type="compositionally biased region" description="Gly residues" evidence="1">
    <location>
        <begin position="567"/>
        <end position="580"/>
    </location>
</feature>
<evidence type="ECO:0000259" key="3">
    <source>
        <dbReference type="Pfam" id="PF01966"/>
    </source>
</evidence>
<feature type="transmembrane region" description="Helical" evidence="2">
    <location>
        <begin position="259"/>
        <end position="277"/>
    </location>
</feature>
<comment type="caution">
    <text evidence="4">The sequence shown here is derived from an EMBL/GenBank/DDBJ whole genome shotgun (WGS) entry which is preliminary data.</text>
</comment>
<dbReference type="InterPro" id="IPR003607">
    <property type="entry name" value="HD/PDEase_dom"/>
</dbReference>
<feature type="compositionally biased region" description="Low complexity" evidence="1">
    <location>
        <begin position="521"/>
        <end position="530"/>
    </location>
</feature>
<dbReference type="Proteomes" id="UP000588098">
    <property type="component" value="Unassembled WGS sequence"/>
</dbReference>
<keyword evidence="2" id="KW-0472">Membrane</keyword>
<sequence length="624" mass="63768">MADAAAPKGAGHDGLPPGVASDAAAGADEPGEWDGRSRRQQRRARRRLLRPGGWGSCPRPGGTLAVAVTYGVAGALAVASCGWTAWQGLSAPRMALAFGALIAAGEAIRCREAAPATATPRAATPEAGAPQAVEQGTATPGTCSLLDAPGSRGTSEQDPLAGLLGPGDWTAPMARADSTRRPLAADGGPKAGEYAVLGREREPTPLAAAGALAYVLLGMVAGERGAFGVAQTVAIVLAASLVGLVVPVALGQRPGVDRLVRRVLTVGFAVTCCQPLYHSGPLAPWHIEGPHRVPYLLALLLLTALYDALLTATFAWARTNGSYAPLLRDQLRALLGMGVVVCATGVVMALAVDAAGLWTLPVFGVPLLLAQGALRRGAAVRATYRQTVASLACATEIAGYTPPGHARRVALLSQQVGRELDLSERALSVLECAALMHDIGQLSLVDPVPAGATEPLPAPEARRIALLGGAVVRQTGVPAEVAVVVEQQAAPYREQPLTARIVRVVNAYVDLTGDLGAQSAAAPCDAAPLPSTRGVHTAPSGGEGAQEPVDRDGGAGWGTDWNTDWDTGGGAGWNAGGGSAAGADSGRPGGMLWAMRRLQRGTVREYDPAVVAALARVLQRAPRD</sequence>
<gene>
    <name evidence="4" type="ORF">FHS42_003930</name>
</gene>
<feature type="compositionally biased region" description="Low complexity" evidence="1">
    <location>
        <begin position="116"/>
        <end position="130"/>
    </location>
</feature>